<dbReference type="Gene3D" id="1.10.110.10">
    <property type="entry name" value="Plant lipid-transfer and hydrophobic proteins"/>
    <property type="match status" value="1"/>
</dbReference>
<dbReference type="InterPro" id="IPR016140">
    <property type="entry name" value="Bifunc_inhib/LTP/seed_store"/>
</dbReference>
<feature type="chain" id="PRO_5032806852" description="Bifunctional inhibitor/plant lipid transfer protein/seed storage helical domain-containing protein" evidence="1">
    <location>
        <begin position="29"/>
        <end position="123"/>
    </location>
</feature>
<protein>
    <recommendedName>
        <fullName evidence="2">Bifunctional inhibitor/plant lipid transfer protein/seed storage helical domain-containing protein</fullName>
    </recommendedName>
</protein>
<proteinExistence type="predicted"/>
<reference evidence="3 4" key="1">
    <citation type="journal article" date="2020" name="Mol. Biol. Evol.">
        <title>Distinct Expression and Methylation Patterns for Genes with Different Fates following a Single Whole-Genome Duplication in Flowering Plants.</title>
        <authorList>
            <person name="Shi T."/>
            <person name="Rahmani R.S."/>
            <person name="Gugger P.F."/>
            <person name="Wang M."/>
            <person name="Li H."/>
            <person name="Zhang Y."/>
            <person name="Li Z."/>
            <person name="Wang Q."/>
            <person name="Van de Peer Y."/>
            <person name="Marchal K."/>
            <person name="Chen J."/>
        </authorList>
    </citation>
    <scope>NUCLEOTIDE SEQUENCE [LARGE SCALE GENOMIC DNA]</scope>
    <source>
        <tissue evidence="3">Leaf</tissue>
    </source>
</reference>
<evidence type="ECO:0000259" key="2">
    <source>
        <dbReference type="Pfam" id="PF00234"/>
    </source>
</evidence>
<sequence length="123" mass="12624">MASSGVVKVACLVVAVMVIAAPHQEVAAITCGQVVSSIAPCLNYLQKGGAVPPACNCLKSAAVSNPSIQAGLASSLPAKCGVNVPYKISPSTDCSKYASSFTHLPTRLQLQFSLSFSLVSREL</sequence>
<dbReference type="Pfam" id="PF00234">
    <property type="entry name" value="Tryp_alpha_amyl"/>
    <property type="match status" value="1"/>
</dbReference>
<comment type="caution">
    <text evidence="3">The sequence shown here is derived from an EMBL/GenBank/DDBJ whole genome shotgun (WGS) entry which is preliminary data.</text>
</comment>
<dbReference type="SUPFAM" id="SSF47699">
    <property type="entry name" value="Bifunctional inhibitor/lipid-transfer protein/seed storage 2S albumin"/>
    <property type="match status" value="1"/>
</dbReference>
<gene>
    <name evidence="3" type="ORF">HUJ06_027266</name>
</gene>
<evidence type="ECO:0000313" key="3">
    <source>
        <dbReference type="EMBL" id="DAD25798.1"/>
    </source>
</evidence>
<dbReference type="EMBL" id="DUZY01000002">
    <property type="protein sequence ID" value="DAD25798.1"/>
    <property type="molecule type" value="Genomic_DNA"/>
</dbReference>
<dbReference type="CDD" id="cd01960">
    <property type="entry name" value="nsLTP1"/>
    <property type="match status" value="1"/>
</dbReference>
<accession>A0A822Y890</accession>
<dbReference type="Proteomes" id="UP000607653">
    <property type="component" value="Unassembled WGS sequence"/>
</dbReference>
<dbReference type="GO" id="GO:0008289">
    <property type="term" value="F:lipid binding"/>
    <property type="evidence" value="ECO:0007669"/>
    <property type="project" value="InterPro"/>
</dbReference>
<keyword evidence="4" id="KW-1185">Reference proteome</keyword>
<dbReference type="AlphaFoldDB" id="A0A822Y890"/>
<name>A0A822Y890_NELNU</name>
<dbReference type="InterPro" id="IPR000528">
    <property type="entry name" value="Plant_nsLTP"/>
</dbReference>
<dbReference type="PANTHER" id="PTHR33076">
    <property type="entry name" value="NON-SPECIFIC LIPID-TRANSFER PROTEIN 2-RELATED"/>
    <property type="match status" value="1"/>
</dbReference>
<keyword evidence="1" id="KW-0732">Signal</keyword>
<feature type="signal peptide" evidence="1">
    <location>
        <begin position="1"/>
        <end position="28"/>
    </location>
</feature>
<organism evidence="3 4">
    <name type="scientific">Nelumbo nucifera</name>
    <name type="common">Sacred lotus</name>
    <dbReference type="NCBI Taxonomy" id="4432"/>
    <lineage>
        <taxon>Eukaryota</taxon>
        <taxon>Viridiplantae</taxon>
        <taxon>Streptophyta</taxon>
        <taxon>Embryophyta</taxon>
        <taxon>Tracheophyta</taxon>
        <taxon>Spermatophyta</taxon>
        <taxon>Magnoliopsida</taxon>
        <taxon>Proteales</taxon>
        <taxon>Nelumbonaceae</taxon>
        <taxon>Nelumbo</taxon>
    </lineage>
</organism>
<evidence type="ECO:0000256" key="1">
    <source>
        <dbReference type="SAM" id="SignalP"/>
    </source>
</evidence>
<dbReference type="GO" id="GO:0006869">
    <property type="term" value="P:lipid transport"/>
    <property type="evidence" value="ECO:0007669"/>
    <property type="project" value="InterPro"/>
</dbReference>
<dbReference type="InterPro" id="IPR036312">
    <property type="entry name" value="Bifun_inhib/LTP/seed_sf"/>
</dbReference>
<feature type="domain" description="Bifunctional inhibitor/plant lipid transfer protein/seed storage helical" evidence="2">
    <location>
        <begin position="31"/>
        <end position="94"/>
    </location>
</feature>
<evidence type="ECO:0000313" key="4">
    <source>
        <dbReference type="Proteomes" id="UP000607653"/>
    </source>
</evidence>